<dbReference type="OrthoDB" id="1045822at2759"/>
<accession>A0A0F7ZXY8</accession>
<evidence type="ECO:0008006" key="4">
    <source>
        <dbReference type="Google" id="ProtNLM"/>
    </source>
</evidence>
<proteinExistence type="predicted"/>
<gene>
    <name evidence="2" type="ORF">HIM_09085</name>
</gene>
<dbReference type="AlphaFoldDB" id="A0A0F7ZXY8"/>
<dbReference type="InterPro" id="IPR006461">
    <property type="entry name" value="PLAC_motif_containing"/>
</dbReference>
<dbReference type="Pfam" id="PF04749">
    <property type="entry name" value="PLAC8"/>
    <property type="match status" value="1"/>
</dbReference>
<dbReference type="Proteomes" id="UP000054481">
    <property type="component" value="Unassembled WGS sequence"/>
</dbReference>
<evidence type="ECO:0000256" key="1">
    <source>
        <dbReference type="SAM" id="MobiDB-lite"/>
    </source>
</evidence>
<reference evidence="2 3" key="1">
    <citation type="journal article" date="2014" name="Genome Biol. Evol.">
        <title>Comparative genomics and transcriptomics analyses reveal divergent lifestyle features of nematode endoparasitic fungus Hirsutella minnesotensis.</title>
        <authorList>
            <person name="Lai Y."/>
            <person name="Liu K."/>
            <person name="Zhang X."/>
            <person name="Zhang X."/>
            <person name="Li K."/>
            <person name="Wang N."/>
            <person name="Shu C."/>
            <person name="Wu Y."/>
            <person name="Wang C."/>
            <person name="Bushley K.E."/>
            <person name="Xiang M."/>
            <person name="Liu X."/>
        </authorList>
    </citation>
    <scope>NUCLEOTIDE SEQUENCE [LARGE SCALE GENOMIC DNA]</scope>
    <source>
        <strain evidence="2 3">3608</strain>
    </source>
</reference>
<keyword evidence="3" id="KW-1185">Reference proteome</keyword>
<evidence type="ECO:0000313" key="2">
    <source>
        <dbReference type="EMBL" id="KJZ71547.1"/>
    </source>
</evidence>
<feature type="compositionally biased region" description="Low complexity" evidence="1">
    <location>
        <begin position="144"/>
        <end position="170"/>
    </location>
</feature>
<feature type="region of interest" description="Disordered" evidence="1">
    <location>
        <begin position="136"/>
        <end position="170"/>
    </location>
</feature>
<evidence type="ECO:0000313" key="3">
    <source>
        <dbReference type="Proteomes" id="UP000054481"/>
    </source>
</evidence>
<dbReference type="PANTHER" id="PTHR15907">
    <property type="entry name" value="DUF614 FAMILY PROTEIN-RELATED"/>
    <property type="match status" value="1"/>
</dbReference>
<dbReference type="NCBIfam" id="TIGR01571">
    <property type="entry name" value="A_thal_Cys_rich"/>
    <property type="match status" value="1"/>
</dbReference>
<organism evidence="2 3">
    <name type="scientific">Hirsutella minnesotensis 3608</name>
    <dbReference type="NCBI Taxonomy" id="1043627"/>
    <lineage>
        <taxon>Eukaryota</taxon>
        <taxon>Fungi</taxon>
        <taxon>Dikarya</taxon>
        <taxon>Ascomycota</taxon>
        <taxon>Pezizomycotina</taxon>
        <taxon>Sordariomycetes</taxon>
        <taxon>Hypocreomycetidae</taxon>
        <taxon>Hypocreales</taxon>
        <taxon>Ophiocordycipitaceae</taxon>
        <taxon>Hirsutella</taxon>
    </lineage>
</organism>
<name>A0A0F7ZXY8_9HYPO</name>
<sequence length="170" mass="19179">MEHQHQHQHPAHAGQEHNEEWSSNLCNCAPCGTCLLSTFLPCVLLGRTVSRMRDPSMRSHDEMNSECLIFTGIQCFTGCGWIYGMMKRGEVRDQYGIKGSDCNDCCVSYWCLCCAMIQMDNEVKKRTQGLVTQGYQSEKQGMVMPSPSHQQPMPQHPPQAQGHAPYQSPK</sequence>
<dbReference type="EMBL" id="KQ030570">
    <property type="protein sequence ID" value="KJZ71547.1"/>
    <property type="molecule type" value="Genomic_DNA"/>
</dbReference>
<protein>
    <recommendedName>
        <fullName evidence="4">Protein PLANT CADMIUM RESISTANCE 3</fullName>
    </recommendedName>
</protein>